<protein>
    <submittedName>
        <fullName evidence="2">Uncharacterized protein</fullName>
    </submittedName>
</protein>
<evidence type="ECO:0000256" key="1">
    <source>
        <dbReference type="SAM" id="Coils"/>
    </source>
</evidence>
<feature type="coiled-coil region" evidence="1">
    <location>
        <begin position="79"/>
        <end position="120"/>
    </location>
</feature>
<evidence type="ECO:0000313" key="2">
    <source>
        <dbReference type="EMBL" id="ORE07258.1"/>
    </source>
</evidence>
<dbReference type="Proteomes" id="UP000242414">
    <property type="component" value="Unassembled WGS sequence"/>
</dbReference>
<name>A0A1X0R5N3_RHIZD</name>
<proteinExistence type="predicted"/>
<dbReference type="AlphaFoldDB" id="A0A1X0R5N3"/>
<organism evidence="2">
    <name type="scientific">Rhizopus microsporus var. microsporus</name>
    <dbReference type="NCBI Taxonomy" id="86635"/>
    <lineage>
        <taxon>Eukaryota</taxon>
        <taxon>Fungi</taxon>
        <taxon>Fungi incertae sedis</taxon>
        <taxon>Mucoromycota</taxon>
        <taxon>Mucoromycotina</taxon>
        <taxon>Mucoromycetes</taxon>
        <taxon>Mucorales</taxon>
        <taxon>Mucorineae</taxon>
        <taxon>Rhizopodaceae</taxon>
        <taxon>Rhizopus</taxon>
    </lineage>
</organism>
<keyword evidence="1" id="KW-0175">Coiled coil</keyword>
<dbReference type="EMBL" id="KV921907">
    <property type="protein sequence ID" value="ORE07258.1"/>
    <property type="molecule type" value="Genomic_DNA"/>
</dbReference>
<accession>A0A1X0R5N3</accession>
<feature type="coiled-coil region" evidence="1">
    <location>
        <begin position="148"/>
        <end position="178"/>
    </location>
</feature>
<dbReference type="OrthoDB" id="10256309at2759"/>
<dbReference type="VEuPathDB" id="FungiDB:BCV72DRAFT_110752"/>
<reference evidence="2" key="1">
    <citation type="journal article" date="2016" name="Proc. Natl. Acad. Sci. U.S.A.">
        <title>Lipid metabolic changes in an early divergent fungus govern the establishment of a mutualistic symbiosis with endobacteria.</title>
        <authorList>
            <person name="Lastovetsky O.A."/>
            <person name="Gaspar M.L."/>
            <person name="Mondo S.J."/>
            <person name="LaButti K.M."/>
            <person name="Sandor L."/>
            <person name="Grigoriev I.V."/>
            <person name="Henry S.A."/>
            <person name="Pawlowska T.E."/>
        </authorList>
    </citation>
    <scope>NUCLEOTIDE SEQUENCE [LARGE SCALE GENOMIC DNA]</scope>
    <source>
        <strain evidence="2">ATCC 52814</strain>
    </source>
</reference>
<gene>
    <name evidence="2" type="ORF">BCV72DRAFT_110752</name>
</gene>
<sequence length="299" mass="35263">MSRIDELVDAISGLSHVERPYLENLLAIKKIRMAKDPIDLEFQEAAAKVTMWETEWKNLNSWSLQWVISTITCSLREDKDRAHKGIQKAKELLKEAEEKVQTEEDKIQEIETRNEKYSVDHRTLEVYRQEVTELLDDKKDHPDSEPLKQAIEDCKQRYEEKANNLKKLEKVKELLKEADSSILEAILELKANNMKESMMGQGKVYFPDAAYECLLQARQLYPQLPTLQSPQEYKNEKDNTGAYYSPMQKYLWDVRHKLSELILWCDNEVIELMGQQTEHQIELGQKIDEYNLFRRDKTH</sequence>